<dbReference type="RefSeq" id="WP_074293100.1">
    <property type="nucleotide sequence ID" value="NZ_FSHJ01000020.1"/>
</dbReference>
<organism evidence="1 2">
    <name type="scientific">Mycobacteroides abscessus subsp. abscessus</name>
    <dbReference type="NCBI Taxonomy" id="1185650"/>
    <lineage>
        <taxon>Bacteria</taxon>
        <taxon>Bacillati</taxon>
        <taxon>Actinomycetota</taxon>
        <taxon>Actinomycetes</taxon>
        <taxon>Mycobacteriales</taxon>
        <taxon>Mycobacteriaceae</taxon>
        <taxon>Mycobacteroides</taxon>
        <taxon>Mycobacteroides abscessus</taxon>
    </lineage>
</organism>
<comment type="caution">
    <text evidence="1">The sequence shown here is derived from an EMBL/GenBank/DDBJ whole genome shotgun (WGS) entry which is preliminary data.</text>
</comment>
<evidence type="ECO:0000313" key="1">
    <source>
        <dbReference type="EMBL" id="SIC25097.1"/>
    </source>
</evidence>
<sequence length="94" mass="11409">MNYYKPHRFVRLYPEVRACWDPQRHVIAVSWEGYSVELTRALQHDIPRSLRWWNPTAQCWFVRDLWAAPLHQILRTHGEIRAWDVPETLERKAS</sequence>
<dbReference type="AlphaFoldDB" id="A0AB38D7M5"/>
<gene>
    <name evidence="1" type="ORF">SAMEA2070301_05615</name>
</gene>
<dbReference type="EMBL" id="FSHM01000018">
    <property type="protein sequence ID" value="SIC25097.1"/>
    <property type="molecule type" value="Genomic_DNA"/>
</dbReference>
<evidence type="ECO:0000313" key="2">
    <source>
        <dbReference type="Proteomes" id="UP000185210"/>
    </source>
</evidence>
<protein>
    <submittedName>
        <fullName evidence="1">Uncharacterized protein</fullName>
    </submittedName>
</protein>
<dbReference type="Proteomes" id="UP000185210">
    <property type="component" value="Unassembled WGS sequence"/>
</dbReference>
<reference evidence="1 2" key="1">
    <citation type="submission" date="2016-11" db="EMBL/GenBank/DDBJ databases">
        <authorList>
            <consortium name="Pathogen Informatics"/>
        </authorList>
    </citation>
    <scope>NUCLEOTIDE SEQUENCE [LARGE SCALE GENOMIC DNA]</scope>
    <source>
        <strain evidence="1 2">104</strain>
    </source>
</reference>
<accession>A0AB38D7M5</accession>
<proteinExistence type="predicted"/>
<name>A0AB38D7M5_9MYCO</name>